<accession>A0A4Q1KBH2</accession>
<evidence type="ECO:0008006" key="3">
    <source>
        <dbReference type="Google" id="ProtNLM"/>
    </source>
</evidence>
<dbReference type="OrthoDB" id="667380at2"/>
<evidence type="ECO:0000313" key="2">
    <source>
        <dbReference type="Proteomes" id="UP000289857"/>
    </source>
</evidence>
<dbReference type="RefSeq" id="WP_129460720.1">
    <property type="nucleotide sequence ID" value="NZ_SBKN01000002.1"/>
</dbReference>
<organism evidence="1 2">
    <name type="scientific">Flavobacterium stagni</name>
    <dbReference type="NCBI Taxonomy" id="2506421"/>
    <lineage>
        <taxon>Bacteria</taxon>
        <taxon>Pseudomonadati</taxon>
        <taxon>Bacteroidota</taxon>
        <taxon>Flavobacteriia</taxon>
        <taxon>Flavobacteriales</taxon>
        <taxon>Flavobacteriaceae</taxon>
        <taxon>Flavobacterium</taxon>
    </lineage>
</organism>
<comment type="caution">
    <text evidence="1">The sequence shown here is derived from an EMBL/GenBank/DDBJ whole genome shotgun (WGS) entry which is preliminary data.</text>
</comment>
<keyword evidence="2" id="KW-1185">Reference proteome</keyword>
<reference evidence="2" key="1">
    <citation type="submission" date="2019-01" db="EMBL/GenBank/DDBJ databases">
        <title>Cytophagaceae bacterium strain CAR-16.</title>
        <authorList>
            <person name="Chen W.-M."/>
        </authorList>
    </citation>
    <scope>NUCLEOTIDE SEQUENCE [LARGE SCALE GENOMIC DNA]</scope>
    <source>
        <strain evidence="2">WWJ-16</strain>
    </source>
</reference>
<dbReference type="EMBL" id="SBKN01000002">
    <property type="protein sequence ID" value="RXR23237.1"/>
    <property type="molecule type" value="Genomic_DNA"/>
</dbReference>
<protein>
    <recommendedName>
        <fullName evidence="3">Transcription elongation factor</fullName>
    </recommendedName>
</protein>
<gene>
    <name evidence="1" type="ORF">EQG61_04515</name>
</gene>
<name>A0A4Q1KBH2_9FLAO</name>
<dbReference type="AlphaFoldDB" id="A0A4Q1KBH2"/>
<dbReference type="Proteomes" id="UP000289857">
    <property type="component" value="Unassembled WGS sequence"/>
</dbReference>
<sequence length="147" mass="16726">MDKSKILTEIAAALQEHIRHIEASVTRYKLASDIDDDDTMDPEDLSRQAEASDMQLRFEQLLLQAKEQEFFIMDHDDENHDSIVPGALIETDSHYIYIGISVPSFQLEDKTVLTISEKAPAYLAMRGKKPGDTLELGEHYYKIVSIL</sequence>
<evidence type="ECO:0000313" key="1">
    <source>
        <dbReference type="EMBL" id="RXR23237.1"/>
    </source>
</evidence>
<proteinExistence type="predicted"/>